<feature type="region of interest" description="Disordered" evidence="1">
    <location>
        <begin position="1"/>
        <end position="25"/>
    </location>
</feature>
<protein>
    <submittedName>
        <fullName evidence="2">Uncharacterized protein</fullName>
    </submittedName>
</protein>
<feature type="compositionally biased region" description="Pro residues" evidence="1">
    <location>
        <begin position="142"/>
        <end position="158"/>
    </location>
</feature>
<feature type="compositionally biased region" description="Polar residues" evidence="1">
    <location>
        <begin position="110"/>
        <end position="119"/>
    </location>
</feature>
<proteinExistence type="predicted"/>
<sequence>MTPTTEKPPAGASRFRGRHRKPRPRRVLLAAGGLAVAASAVTLVRLATTQGGGTDFGTEAGPRPVPHTDSGAPTASPTAGAAAVPVPGTSPSSPTALGGKNPRPLAAPERSSTAQSPMSPMTAPDSDPGLGPDLGPATAPAIPLPPHRPAAPASPSPSPSSSGPEHPPPPSYDPPAPRPDEPAPGPRLCVPIIGVCVGGGPNLISPG</sequence>
<dbReference type="AlphaFoldDB" id="A0AAT9HBT5"/>
<feature type="compositionally biased region" description="Low complexity" evidence="1">
    <location>
        <begin position="70"/>
        <end position="96"/>
    </location>
</feature>
<feature type="compositionally biased region" description="Pro residues" evidence="1">
    <location>
        <begin position="165"/>
        <end position="185"/>
    </location>
</feature>
<dbReference type="EMBL" id="AP035768">
    <property type="protein sequence ID" value="BFO14845.1"/>
    <property type="molecule type" value="Genomic_DNA"/>
</dbReference>
<feature type="region of interest" description="Disordered" evidence="1">
    <location>
        <begin position="50"/>
        <end position="190"/>
    </location>
</feature>
<reference evidence="2" key="2">
    <citation type="submission" date="2024-07" db="EMBL/GenBank/DDBJ databases">
        <title>Streptomyces haneummycinica sp. nov., a new antibiotic-producing actinobacterium isolated from marine sediment.</title>
        <authorList>
            <person name="Uemura M."/>
            <person name="Hamada M."/>
            <person name="Hirano S."/>
            <person name="Kobayashi K."/>
            <person name="Ohshiro T."/>
            <person name="Kobayashi T."/>
            <person name="Terahara T."/>
        </authorList>
    </citation>
    <scope>NUCLEOTIDE SEQUENCE</scope>
    <source>
        <strain evidence="2">KM77-8</strain>
    </source>
</reference>
<feature type="compositionally biased region" description="Basic residues" evidence="1">
    <location>
        <begin position="15"/>
        <end position="25"/>
    </location>
</feature>
<name>A0AAT9HBT5_9ACTN</name>
<organism evidence="2">
    <name type="scientific">Streptomyces haneummycinicus</name>
    <dbReference type="NCBI Taxonomy" id="3074435"/>
    <lineage>
        <taxon>Bacteria</taxon>
        <taxon>Bacillati</taxon>
        <taxon>Actinomycetota</taxon>
        <taxon>Actinomycetes</taxon>
        <taxon>Kitasatosporales</taxon>
        <taxon>Streptomycetaceae</taxon>
        <taxon>Streptomyces</taxon>
    </lineage>
</organism>
<gene>
    <name evidence="2" type="ORF">SHKM778_12330</name>
</gene>
<evidence type="ECO:0000313" key="2">
    <source>
        <dbReference type="EMBL" id="BFO14845.1"/>
    </source>
</evidence>
<evidence type="ECO:0000256" key="1">
    <source>
        <dbReference type="SAM" id="MobiDB-lite"/>
    </source>
</evidence>
<accession>A0AAT9HBT5</accession>
<reference evidence="2" key="1">
    <citation type="submission" date="2024-06" db="EMBL/GenBank/DDBJ databases">
        <authorList>
            <consortium name="consrtm"/>
            <person name="Uemura M."/>
            <person name="Terahara T."/>
        </authorList>
    </citation>
    <scope>NUCLEOTIDE SEQUENCE</scope>
    <source>
        <strain evidence="2">KM77-8</strain>
    </source>
</reference>